<protein>
    <submittedName>
        <fullName evidence="1">Uncharacterized protein</fullName>
    </submittedName>
</protein>
<dbReference type="Proteomes" id="UP000182983">
    <property type="component" value="Unassembled WGS sequence"/>
</dbReference>
<reference evidence="2" key="1">
    <citation type="submission" date="2016-10" db="EMBL/GenBank/DDBJ databases">
        <authorList>
            <person name="Varghese N."/>
            <person name="Submissions S."/>
        </authorList>
    </citation>
    <scope>NUCLEOTIDE SEQUENCE [LARGE SCALE GENOMIC DNA]</scope>
    <source>
        <strain evidence="2">DSM 13234</strain>
    </source>
</reference>
<accession>A0A1H6HK86</accession>
<gene>
    <name evidence="1" type="ORF">SAMN04244559_01903</name>
</gene>
<evidence type="ECO:0000313" key="2">
    <source>
        <dbReference type="Proteomes" id="UP000182983"/>
    </source>
</evidence>
<organism evidence="1 2">
    <name type="scientific">Magnetospirillum fulvum</name>
    <name type="common">Rhodospirillum fulvum</name>
    <dbReference type="NCBI Taxonomy" id="1082"/>
    <lineage>
        <taxon>Bacteria</taxon>
        <taxon>Pseudomonadati</taxon>
        <taxon>Pseudomonadota</taxon>
        <taxon>Alphaproteobacteria</taxon>
        <taxon>Rhodospirillales</taxon>
        <taxon>Rhodospirillaceae</taxon>
        <taxon>Magnetospirillum</taxon>
    </lineage>
</organism>
<dbReference type="AlphaFoldDB" id="A0A1H6HK86"/>
<dbReference type="RefSeq" id="WP_074767906.1">
    <property type="nucleotide sequence ID" value="NZ_FNWO01000006.1"/>
</dbReference>
<name>A0A1H6HK86_MAGFU</name>
<dbReference type="EMBL" id="FNWO01000006">
    <property type="protein sequence ID" value="SEH36141.1"/>
    <property type="molecule type" value="Genomic_DNA"/>
</dbReference>
<keyword evidence="2" id="KW-1185">Reference proteome</keyword>
<sequence>MSKSSASLPVKDISDDDLDLFFKVKLDRLTCPVCGEDSFEVLFSDSDKYLELRSGPGIREIGQTIRHHAYPALVFTCDNCAHTLLFSYEKVRDLIERIKSEVGDGRS</sequence>
<proteinExistence type="predicted"/>
<evidence type="ECO:0000313" key="1">
    <source>
        <dbReference type="EMBL" id="SEH36141.1"/>
    </source>
</evidence>